<evidence type="ECO:0000313" key="1">
    <source>
        <dbReference type="EMBL" id="MBB4845562.1"/>
    </source>
</evidence>
<dbReference type="EMBL" id="JACHLP010000010">
    <property type="protein sequence ID" value="MBB4845562.1"/>
    <property type="molecule type" value="Genomic_DNA"/>
</dbReference>
<name>A0A840LG08_9BURK</name>
<dbReference type="AlphaFoldDB" id="A0A840LG08"/>
<gene>
    <name evidence="1" type="ORF">HNP55_004114</name>
</gene>
<evidence type="ECO:0000313" key="2">
    <source>
        <dbReference type="Proteomes" id="UP000562027"/>
    </source>
</evidence>
<dbReference type="RefSeq" id="WP_184303673.1">
    <property type="nucleotide sequence ID" value="NZ_JACHLP010000010.1"/>
</dbReference>
<protein>
    <submittedName>
        <fullName evidence="1">ABC-type amino acid transport substrate-binding protein</fullName>
    </submittedName>
</protein>
<accession>A0A840LG08</accession>
<sequence length="258" mass="27783">MNPVPALAGLAPLLGRRQLLGAALGLGLGAAELKAQPAERLQVPIGLGGKGRLPFVVKLLELIGQAAHIEWQPQYLPFARQVLMAERGQSLAFGLSRSEQREAVLEFSDALFANHAWIVVRRDKVFNYRSVEDLRGRVVCLPRGMLMGAELEAARGSVLQVKQTDGDMAARVRMLVAGRCDILLASYRSARPESLARMLGLPPGGAAELSYLPRPAEVSPVYLAAARGSELAARVLPRINAALRQQAKAIEALVNSDI</sequence>
<reference evidence="1 2" key="1">
    <citation type="submission" date="2020-08" db="EMBL/GenBank/DDBJ databases">
        <title>Functional genomics of gut bacteria from endangered species of beetles.</title>
        <authorList>
            <person name="Carlos-Shanley C."/>
        </authorList>
    </citation>
    <scope>NUCLEOTIDE SEQUENCE [LARGE SCALE GENOMIC DNA]</scope>
    <source>
        <strain evidence="1 2">S00239</strain>
    </source>
</reference>
<comment type="caution">
    <text evidence="1">The sequence shown here is derived from an EMBL/GenBank/DDBJ whole genome shotgun (WGS) entry which is preliminary data.</text>
</comment>
<dbReference type="SUPFAM" id="SSF53850">
    <property type="entry name" value="Periplasmic binding protein-like II"/>
    <property type="match status" value="1"/>
</dbReference>
<dbReference type="Proteomes" id="UP000562027">
    <property type="component" value="Unassembled WGS sequence"/>
</dbReference>
<dbReference type="Gene3D" id="3.40.190.10">
    <property type="entry name" value="Periplasmic binding protein-like II"/>
    <property type="match status" value="2"/>
</dbReference>
<organism evidence="1 2">
    <name type="scientific">Roseateles oligotrophus</name>
    <dbReference type="NCBI Taxonomy" id="1769250"/>
    <lineage>
        <taxon>Bacteria</taxon>
        <taxon>Pseudomonadati</taxon>
        <taxon>Pseudomonadota</taxon>
        <taxon>Betaproteobacteria</taxon>
        <taxon>Burkholderiales</taxon>
        <taxon>Sphaerotilaceae</taxon>
        <taxon>Roseateles</taxon>
    </lineage>
</organism>
<keyword evidence="2" id="KW-1185">Reference proteome</keyword>
<proteinExistence type="predicted"/>